<dbReference type="PANTHER" id="PTHR12565">
    <property type="entry name" value="STEROL REGULATORY ELEMENT-BINDING PROTEIN"/>
    <property type="match status" value="1"/>
</dbReference>
<feature type="compositionally biased region" description="Basic and acidic residues" evidence="6">
    <location>
        <begin position="112"/>
        <end position="137"/>
    </location>
</feature>
<dbReference type="PROSITE" id="PS50888">
    <property type="entry name" value="BHLH"/>
    <property type="match status" value="1"/>
</dbReference>
<evidence type="ECO:0000259" key="7">
    <source>
        <dbReference type="PROSITE" id="PS50888"/>
    </source>
</evidence>
<keyword evidence="9" id="KW-1185">Reference proteome</keyword>
<dbReference type="CDD" id="cd18919">
    <property type="entry name" value="bHLH_AtBPE_like"/>
    <property type="match status" value="1"/>
</dbReference>
<dbReference type="AlphaFoldDB" id="A0A9D5BY59"/>
<dbReference type="Gene3D" id="4.10.280.10">
    <property type="entry name" value="Helix-loop-helix DNA-binding domain"/>
    <property type="match status" value="1"/>
</dbReference>
<evidence type="ECO:0000256" key="3">
    <source>
        <dbReference type="ARBA" id="ARBA00023015"/>
    </source>
</evidence>
<evidence type="ECO:0000313" key="8">
    <source>
        <dbReference type="EMBL" id="KAJ0962878.1"/>
    </source>
</evidence>
<dbReference type="GO" id="GO:0046983">
    <property type="term" value="F:protein dimerization activity"/>
    <property type="evidence" value="ECO:0007669"/>
    <property type="project" value="InterPro"/>
</dbReference>
<comment type="similarity">
    <text evidence="2">Belongs to the bHLH protein family.</text>
</comment>
<proteinExistence type="inferred from homology"/>
<dbReference type="OrthoDB" id="1915602at2759"/>
<keyword evidence="4" id="KW-0804">Transcription</keyword>
<reference evidence="8" key="1">
    <citation type="submission" date="2021-03" db="EMBL/GenBank/DDBJ databases">
        <authorList>
            <person name="Li Z."/>
            <person name="Yang C."/>
        </authorList>
    </citation>
    <scope>NUCLEOTIDE SEQUENCE</scope>
    <source>
        <strain evidence="8">Dzin_1.0</strain>
        <tissue evidence="8">Leaf</tissue>
    </source>
</reference>
<organism evidence="8 9">
    <name type="scientific">Dioscorea zingiberensis</name>
    <dbReference type="NCBI Taxonomy" id="325984"/>
    <lineage>
        <taxon>Eukaryota</taxon>
        <taxon>Viridiplantae</taxon>
        <taxon>Streptophyta</taxon>
        <taxon>Embryophyta</taxon>
        <taxon>Tracheophyta</taxon>
        <taxon>Spermatophyta</taxon>
        <taxon>Magnoliopsida</taxon>
        <taxon>Liliopsida</taxon>
        <taxon>Dioscoreales</taxon>
        <taxon>Dioscoreaceae</taxon>
        <taxon>Dioscorea</taxon>
    </lineage>
</organism>
<keyword evidence="5" id="KW-0539">Nucleus</keyword>
<sequence length="324" mass="36168">MLHCMASSTSTATSSSDLSVLERQRAWLQCQQQQQQSQGVSYLDNNMTSNNFTDEPLPLHSLPFTFHPSYQQDHGQLLGNPATGDGSGVSKKRKPGRLRSPSPNLDGSASEECAKEKRMKEGDDHDEKKIKEAHDQKSDFIHVRARRGQATDSHSLAERVRREKISARMRYLQDLVPGCNRITGKAGMLDEIINYVQSLQRQVEFLSMKLAATNPRLDFNIDNLFSKEINAMTSNNMIPGIIGMSSSEVIDLSCYQFNPSQQAVNSSDHPFLDSSFNIHGVSSTWGGTDLNSVYNLEMNQQKGSAFSFQLYQGNVIANNPKMEN</sequence>
<protein>
    <recommendedName>
        <fullName evidence="7">BHLH domain-containing protein</fullName>
    </recommendedName>
</protein>
<dbReference type="FunFam" id="4.10.280.10:FF:000002">
    <property type="entry name" value="Basic helix-loop-helix transcription factor"/>
    <property type="match status" value="1"/>
</dbReference>
<reference evidence="8" key="2">
    <citation type="journal article" date="2022" name="Hortic Res">
        <title>The genome of Dioscorea zingiberensis sheds light on the biosynthesis, origin and evolution of the medicinally important diosgenin saponins.</title>
        <authorList>
            <person name="Li Y."/>
            <person name="Tan C."/>
            <person name="Li Z."/>
            <person name="Guo J."/>
            <person name="Li S."/>
            <person name="Chen X."/>
            <person name="Wang C."/>
            <person name="Dai X."/>
            <person name="Yang H."/>
            <person name="Song W."/>
            <person name="Hou L."/>
            <person name="Xu J."/>
            <person name="Tong Z."/>
            <person name="Xu A."/>
            <person name="Yuan X."/>
            <person name="Wang W."/>
            <person name="Yang Q."/>
            <person name="Chen L."/>
            <person name="Sun Z."/>
            <person name="Wang K."/>
            <person name="Pan B."/>
            <person name="Chen J."/>
            <person name="Bao Y."/>
            <person name="Liu F."/>
            <person name="Qi X."/>
            <person name="Gang D.R."/>
            <person name="Wen J."/>
            <person name="Li J."/>
        </authorList>
    </citation>
    <scope>NUCLEOTIDE SEQUENCE</scope>
    <source>
        <strain evidence="8">Dzin_1.0</strain>
    </source>
</reference>
<comment type="caution">
    <text evidence="8">The sequence shown here is derived from an EMBL/GenBank/DDBJ whole genome shotgun (WGS) entry which is preliminary data.</text>
</comment>
<dbReference type="InterPro" id="IPR036638">
    <property type="entry name" value="HLH_DNA-bd_sf"/>
</dbReference>
<keyword evidence="3" id="KW-0805">Transcription regulation</keyword>
<dbReference type="EMBL" id="JAGGNH010000009">
    <property type="protein sequence ID" value="KAJ0962878.1"/>
    <property type="molecule type" value="Genomic_DNA"/>
</dbReference>
<gene>
    <name evidence="8" type="ORF">J5N97_028000</name>
</gene>
<feature type="region of interest" description="Disordered" evidence="6">
    <location>
        <begin position="43"/>
        <end position="137"/>
    </location>
</feature>
<dbReference type="GO" id="GO:0005634">
    <property type="term" value="C:nucleus"/>
    <property type="evidence" value="ECO:0007669"/>
    <property type="project" value="UniProtKB-SubCell"/>
</dbReference>
<evidence type="ECO:0000256" key="6">
    <source>
        <dbReference type="SAM" id="MobiDB-lite"/>
    </source>
</evidence>
<evidence type="ECO:0000256" key="4">
    <source>
        <dbReference type="ARBA" id="ARBA00023163"/>
    </source>
</evidence>
<dbReference type="GO" id="GO:0003700">
    <property type="term" value="F:DNA-binding transcription factor activity"/>
    <property type="evidence" value="ECO:0007669"/>
    <property type="project" value="TreeGrafter"/>
</dbReference>
<feature type="domain" description="BHLH" evidence="7">
    <location>
        <begin position="149"/>
        <end position="199"/>
    </location>
</feature>
<name>A0A9D5BY59_9LILI</name>
<dbReference type="Proteomes" id="UP001085076">
    <property type="component" value="Miscellaneous, Linkage group lg09"/>
</dbReference>
<dbReference type="SMART" id="SM00353">
    <property type="entry name" value="HLH"/>
    <property type="match status" value="1"/>
</dbReference>
<evidence type="ECO:0000256" key="1">
    <source>
        <dbReference type="ARBA" id="ARBA00004123"/>
    </source>
</evidence>
<dbReference type="PANTHER" id="PTHR12565:SF444">
    <property type="entry name" value="TRANSCRIPTION FACTOR BHLH62-RELATED"/>
    <property type="match status" value="1"/>
</dbReference>
<accession>A0A9D5BY59</accession>
<evidence type="ECO:0000256" key="2">
    <source>
        <dbReference type="ARBA" id="ARBA00005510"/>
    </source>
</evidence>
<evidence type="ECO:0000313" key="9">
    <source>
        <dbReference type="Proteomes" id="UP001085076"/>
    </source>
</evidence>
<feature type="compositionally biased region" description="Polar residues" evidence="6">
    <location>
        <begin position="43"/>
        <end position="53"/>
    </location>
</feature>
<comment type="subcellular location">
    <subcellularLocation>
        <location evidence="1">Nucleus</location>
    </subcellularLocation>
</comment>
<dbReference type="InterPro" id="IPR011598">
    <property type="entry name" value="bHLH_dom"/>
</dbReference>
<dbReference type="Pfam" id="PF00010">
    <property type="entry name" value="HLH"/>
    <property type="match status" value="1"/>
</dbReference>
<dbReference type="SUPFAM" id="SSF47459">
    <property type="entry name" value="HLH, helix-loop-helix DNA-binding domain"/>
    <property type="match status" value="1"/>
</dbReference>
<evidence type="ECO:0000256" key="5">
    <source>
        <dbReference type="ARBA" id="ARBA00023242"/>
    </source>
</evidence>
<dbReference type="InterPro" id="IPR024097">
    <property type="entry name" value="bHLH_ZIP_TF"/>
</dbReference>